<dbReference type="PROSITE" id="PS51330">
    <property type="entry name" value="DHFR_2"/>
    <property type="match status" value="1"/>
</dbReference>
<dbReference type="InterPro" id="IPR012259">
    <property type="entry name" value="DHFR"/>
</dbReference>
<dbReference type="GO" id="GO:0006730">
    <property type="term" value="P:one-carbon metabolic process"/>
    <property type="evidence" value="ECO:0007669"/>
    <property type="project" value="UniProtKB-KW"/>
</dbReference>
<evidence type="ECO:0000256" key="6">
    <source>
        <dbReference type="ARBA" id="ARBA00023002"/>
    </source>
</evidence>
<organism evidence="9 10">
    <name type="scientific">Candidatus Lumbricidiphila eiseniae</name>
    <dbReference type="NCBI Taxonomy" id="1969409"/>
    <lineage>
        <taxon>Bacteria</taxon>
        <taxon>Bacillati</taxon>
        <taxon>Actinomycetota</taxon>
        <taxon>Actinomycetes</taxon>
        <taxon>Micrococcales</taxon>
        <taxon>Microbacteriaceae</taxon>
        <taxon>Candidatus Lumbricidiphila</taxon>
    </lineage>
</organism>
<dbReference type="PANTHER" id="PTHR48069">
    <property type="entry name" value="DIHYDROFOLATE REDUCTASE"/>
    <property type="match status" value="1"/>
</dbReference>
<dbReference type="InterPro" id="IPR024072">
    <property type="entry name" value="DHFR-like_dom_sf"/>
</dbReference>
<dbReference type="GO" id="GO:0046452">
    <property type="term" value="P:dihydrofolate metabolic process"/>
    <property type="evidence" value="ECO:0007669"/>
    <property type="project" value="TreeGrafter"/>
</dbReference>
<dbReference type="PRINTS" id="PR00070">
    <property type="entry name" value="DHFR"/>
</dbReference>
<comment type="caution">
    <text evidence="9">The sequence shown here is derived from an EMBL/GenBank/DDBJ whole genome shotgun (WGS) entry which is preliminary data.</text>
</comment>
<dbReference type="AlphaFoldDB" id="A0A2A6FQ43"/>
<keyword evidence="6" id="KW-0560">Oxidoreductase</keyword>
<gene>
    <name evidence="9" type="ORF">B5766_09775</name>
</gene>
<protein>
    <recommendedName>
        <fullName evidence="3">dihydrofolate reductase</fullName>
        <ecNumber evidence="3">1.5.1.3</ecNumber>
    </recommendedName>
</protein>
<dbReference type="GO" id="GO:0046655">
    <property type="term" value="P:folic acid metabolic process"/>
    <property type="evidence" value="ECO:0007669"/>
    <property type="project" value="TreeGrafter"/>
</dbReference>
<dbReference type="Gene3D" id="3.40.430.10">
    <property type="entry name" value="Dihydrofolate Reductase, subunit A"/>
    <property type="match status" value="1"/>
</dbReference>
<evidence type="ECO:0000256" key="3">
    <source>
        <dbReference type="ARBA" id="ARBA00012856"/>
    </source>
</evidence>
<dbReference type="GO" id="GO:0004146">
    <property type="term" value="F:dihydrofolate reductase activity"/>
    <property type="evidence" value="ECO:0007669"/>
    <property type="project" value="UniProtKB-EC"/>
</dbReference>
<dbReference type="CDD" id="cd00209">
    <property type="entry name" value="DHFR"/>
    <property type="match status" value="1"/>
</dbReference>
<dbReference type="PROSITE" id="PS00075">
    <property type="entry name" value="DHFR_1"/>
    <property type="match status" value="1"/>
</dbReference>
<dbReference type="Pfam" id="PF00186">
    <property type="entry name" value="DHFR_1"/>
    <property type="match status" value="1"/>
</dbReference>
<dbReference type="Proteomes" id="UP000219994">
    <property type="component" value="Unassembled WGS sequence"/>
</dbReference>
<dbReference type="EC" id="1.5.1.3" evidence="3"/>
<comment type="pathway">
    <text evidence="1">Cofactor biosynthesis; tetrahydrofolate biosynthesis; 5,6,7,8-tetrahydrofolate from 7,8-dihydrofolate: step 1/1.</text>
</comment>
<keyword evidence="4" id="KW-0554">One-carbon metabolism</keyword>
<evidence type="ECO:0000256" key="4">
    <source>
        <dbReference type="ARBA" id="ARBA00022563"/>
    </source>
</evidence>
<name>A0A2A6FQ43_9MICO</name>
<proteinExistence type="inferred from homology"/>
<dbReference type="InterPro" id="IPR017925">
    <property type="entry name" value="DHFR_CS"/>
</dbReference>
<keyword evidence="5" id="KW-0521">NADP</keyword>
<dbReference type="GO" id="GO:0005829">
    <property type="term" value="C:cytosol"/>
    <property type="evidence" value="ECO:0007669"/>
    <property type="project" value="TreeGrafter"/>
</dbReference>
<evidence type="ECO:0000256" key="5">
    <source>
        <dbReference type="ARBA" id="ARBA00022857"/>
    </source>
</evidence>
<reference evidence="10" key="1">
    <citation type="submission" date="2017-03" db="EMBL/GenBank/DDBJ databases">
        <authorList>
            <person name="Lund M.B."/>
        </authorList>
    </citation>
    <scope>NUCLEOTIDE SEQUENCE [LARGE SCALE GENOMIC DNA]</scope>
</reference>
<evidence type="ECO:0000256" key="7">
    <source>
        <dbReference type="RuleBase" id="RU004474"/>
    </source>
</evidence>
<evidence type="ECO:0000313" key="9">
    <source>
        <dbReference type="EMBL" id="PDQ34741.1"/>
    </source>
</evidence>
<evidence type="ECO:0000256" key="2">
    <source>
        <dbReference type="ARBA" id="ARBA00009539"/>
    </source>
</evidence>
<dbReference type="SUPFAM" id="SSF53597">
    <property type="entry name" value="Dihydrofolate reductase-like"/>
    <property type="match status" value="1"/>
</dbReference>
<sequence>MSGESVDEPVGLGAPAGSVRADSAVTSAWAGSGAPAGSVRIGLIWAEAHNGVIGAGGGLPWHVPEDLAHFKEVTLGHPVLMGRKTWDSLPERFRPLPGRVNLVLSRQAEWAATGAMRVASFEEAVARVGSRALPTAGASETPEGGGLWLWVIGGAELFAAVIDRAHRLEVTELDLAVNGEAFAPSIDLSWRLSHSEPLVGVLASRAGVGYRFRRYERP</sequence>
<feature type="domain" description="DHFR" evidence="8">
    <location>
        <begin position="40"/>
        <end position="217"/>
    </location>
</feature>
<dbReference type="GO" id="GO:0050661">
    <property type="term" value="F:NADP binding"/>
    <property type="evidence" value="ECO:0007669"/>
    <property type="project" value="InterPro"/>
</dbReference>
<dbReference type="InterPro" id="IPR001796">
    <property type="entry name" value="DHFR_dom"/>
</dbReference>
<evidence type="ECO:0000259" key="8">
    <source>
        <dbReference type="PROSITE" id="PS51330"/>
    </source>
</evidence>
<accession>A0A2A6FQ43</accession>
<dbReference type="GO" id="GO:0046654">
    <property type="term" value="P:tetrahydrofolate biosynthetic process"/>
    <property type="evidence" value="ECO:0007669"/>
    <property type="project" value="UniProtKB-UniPathway"/>
</dbReference>
<dbReference type="PANTHER" id="PTHR48069:SF3">
    <property type="entry name" value="DIHYDROFOLATE REDUCTASE"/>
    <property type="match status" value="1"/>
</dbReference>
<dbReference type="EMBL" id="NAEP01000046">
    <property type="protein sequence ID" value="PDQ34741.1"/>
    <property type="molecule type" value="Genomic_DNA"/>
</dbReference>
<evidence type="ECO:0000313" key="10">
    <source>
        <dbReference type="Proteomes" id="UP000219994"/>
    </source>
</evidence>
<evidence type="ECO:0000256" key="1">
    <source>
        <dbReference type="ARBA" id="ARBA00004903"/>
    </source>
</evidence>
<dbReference type="UniPathway" id="UPA00077">
    <property type="reaction ID" value="UER00158"/>
</dbReference>
<comment type="similarity">
    <text evidence="2 7">Belongs to the dihydrofolate reductase family.</text>
</comment>